<evidence type="ECO:0000313" key="3">
    <source>
        <dbReference type="EMBL" id="MBC8557910.1"/>
    </source>
</evidence>
<dbReference type="EMBL" id="JACRSW010000032">
    <property type="protein sequence ID" value="MBC8557910.1"/>
    <property type="molecule type" value="Genomic_DNA"/>
</dbReference>
<keyword evidence="1" id="KW-0175">Coiled coil</keyword>
<sequence length="535" mass="59198">MKRNAFFQLIHRNGKMYLKSYPAINGGRTLHIEDVIFYLDKKKINDVAVDDIKKFVTLAGKQKNAEMLISNEEMIAENESLFITVDPKKLYAKVRLYPHSNKGLRLETEDIISLLEQQGVVHGILYENIALMQRLKLYCTDILVAKATMPVHGHDAQIHYNFNLDKTNKPAMDENGHVDFHRLDMIEPVEEGQLLATLEPADFGIPGIDITGHEIKPKTVKVLSLKHGKNIHLSEDELEMYSEVSGNVTCVDDTVFVSDCYEVPADVGPSTGDLEYSGSVNIKGNVLSGYTVKASGDIYVNGAVEGATLISGGKIVLNRGIQGKGKGMMQAEGDIISNFIESSNAYAGGKIVTDAILHSQVVAQDSVIVNGKRGIVTGGSVRSTVLIETKVAGSTMGTVTELEVGIDPKVSERYHEIEDIIADHSDEKEKLEQTLTLLLKRVKAKGKLEEEKLEQLKQSKARLQEIEAEDKKLSDEYEALEEELRNAKDVGKIIVHDKAYSSVKITISNIVKYLHSEVQHSSFVRDGADIRIRGL</sequence>
<evidence type="ECO:0000259" key="2">
    <source>
        <dbReference type="Pfam" id="PF20250"/>
    </source>
</evidence>
<protein>
    <submittedName>
        <fullName evidence="3">DUF342 domain-containing protein</fullName>
    </submittedName>
</protein>
<keyword evidence="4" id="KW-1185">Reference proteome</keyword>
<dbReference type="Pfam" id="PF20250">
    <property type="entry name" value="FapA_N"/>
    <property type="match status" value="1"/>
</dbReference>
<dbReference type="PANTHER" id="PTHR38032:SF1">
    <property type="entry name" value="RNA-BINDING PROTEIN KHPB N-TERMINAL DOMAIN-CONTAINING PROTEIN"/>
    <property type="match status" value="1"/>
</dbReference>
<name>A0ABR7MVT9_9FIRM</name>
<dbReference type="RefSeq" id="WP_249305333.1">
    <property type="nucleotide sequence ID" value="NZ_JACRSW010000032.1"/>
</dbReference>
<dbReference type="InterPro" id="IPR005646">
    <property type="entry name" value="FapA"/>
</dbReference>
<proteinExistence type="predicted"/>
<organism evidence="3 4">
    <name type="scientific">Jutongia hominis</name>
    <dbReference type="NCBI Taxonomy" id="2763664"/>
    <lineage>
        <taxon>Bacteria</taxon>
        <taxon>Bacillati</taxon>
        <taxon>Bacillota</taxon>
        <taxon>Clostridia</taxon>
        <taxon>Lachnospirales</taxon>
        <taxon>Lachnospiraceae</taxon>
        <taxon>Jutongia</taxon>
    </lineage>
</organism>
<evidence type="ECO:0000256" key="1">
    <source>
        <dbReference type="SAM" id="Coils"/>
    </source>
</evidence>
<feature type="domain" description="Flagellar Assembly Protein A N-terminal region" evidence="2">
    <location>
        <begin position="83"/>
        <end position="251"/>
    </location>
</feature>
<evidence type="ECO:0000313" key="4">
    <source>
        <dbReference type="Proteomes" id="UP000637513"/>
    </source>
</evidence>
<dbReference type="Pfam" id="PF03961">
    <property type="entry name" value="FapA"/>
    <property type="match status" value="1"/>
</dbReference>
<reference evidence="3 4" key="1">
    <citation type="submission" date="2020-08" db="EMBL/GenBank/DDBJ databases">
        <title>Genome public.</title>
        <authorList>
            <person name="Liu C."/>
            <person name="Sun Q."/>
        </authorList>
    </citation>
    <scope>NUCLEOTIDE SEQUENCE [LARGE SCALE GENOMIC DNA]</scope>
    <source>
        <strain evidence="3 4">BX3</strain>
    </source>
</reference>
<dbReference type="PANTHER" id="PTHR38032">
    <property type="entry name" value="POLYMERASE-RELATED"/>
    <property type="match status" value="1"/>
</dbReference>
<accession>A0ABR7MVT9</accession>
<dbReference type="Proteomes" id="UP000637513">
    <property type="component" value="Unassembled WGS sequence"/>
</dbReference>
<dbReference type="InterPro" id="IPR046865">
    <property type="entry name" value="FapA_b_solenoid"/>
</dbReference>
<dbReference type="InterPro" id="IPR046866">
    <property type="entry name" value="FapA_N"/>
</dbReference>
<comment type="caution">
    <text evidence="3">The sequence shown here is derived from an EMBL/GenBank/DDBJ whole genome shotgun (WGS) entry which is preliminary data.</text>
</comment>
<gene>
    <name evidence="3" type="ORF">H8700_09355</name>
</gene>
<feature type="coiled-coil region" evidence="1">
    <location>
        <begin position="414"/>
        <end position="490"/>
    </location>
</feature>